<evidence type="ECO:0000313" key="7">
    <source>
        <dbReference type="EMBL" id="ABV87847.1"/>
    </source>
</evidence>
<dbReference type="GO" id="GO:0008483">
    <property type="term" value="F:transaminase activity"/>
    <property type="evidence" value="ECO:0007669"/>
    <property type="project" value="UniProtKB-KW"/>
</dbReference>
<evidence type="ECO:0000259" key="6">
    <source>
        <dbReference type="PROSITE" id="PS50949"/>
    </source>
</evidence>
<dbReference type="OrthoDB" id="9804020at2"/>
<proteinExistence type="inferred from homology"/>
<dbReference type="PANTHER" id="PTHR46577:SF1">
    <property type="entry name" value="HTH-TYPE TRANSCRIPTIONAL REGULATORY PROTEIN GABR"/>
    <property type="match status" value="1"/>
</dbReference>
<dbReference type="InterPro" id="IPR036390">
    <property type="entry name" value="WH_DNA-bd_sf"/>
</dbReference>
<dbReference type="InterPro" id="IPR051446">
    <property type="entry name" value="HTH_trans_reg/aminotransferase"/>
</dbReference>
<organism evidence="7 8">
    <name type="scientific">Shewanella pealeana (strain ATCC 700345 / ANG-SQ1)</name>
    <dbReference type="NCBI Taxonomy" id="398579"/>
    <lineage>
        <taxon>Bacteria</taxon>
        <taxon>Pseudomonadati</taxon>
        <taxon>Pseudomonadota</taxon>
        <taxon>Gammaproteobacteria</taxon>
        <taxon>Alteromonadales</taxon>
        <taxon>Shewanellaceae</taxon>
        <taxon>Shewanella</taxon>
    </lineage>
</organism>
<evidence type="ECO:0000256" key="1">
    <source>
        <dbReference type="ARBA" id="ARBA00005384"/>
    </source>
</evidence>
<protein>
    <submittedName>
        <fullName evidence="7">Transcriptional regulator, GntR family with aminotransferase domain</fullName>
    </submittedName>
</protein>
<keyword evidence="5" id="KW-0804">Transcription</keyword>
<keyword evidence="2" id="KW-0663">Pyridoxal phosphate</keyword>
<dbReference type="Pfam" id="PF00155">
    <property type="entry name" value="Aminotran_1_2"/>
    <property type="match status" value="1"/>
</dbReference>
<dbReference type="CDD" id="cd00609">
    <property type="entry name" value="AAT_like"/>
    <property type="match status" value="1"/>
</dbReference>
<dbReference type="EMBL" id="CP000851">
    <property type="protein sequence ID" value="ABV87847.1"/>
    <property type="molecule type" value="Genomic_DNA"/>
</dbReference>
<dbReference type="InterPro" id="IPR000524">
    <property type="entry name" value="Tscrpt_reg_HTH_GntR"/>
</dbReference>
<dbReference type="GO" id="GO:0030170">
    <property type="term" value="F:pyridoxal phosphate binding"/>
    <property type="evidence" value="ECO:0007669"/>
    <property type="project" value="InterPro"/>
</dbReference>
<evidence type="ECO:0000256" key="4">
    <source>
        <dbReference type="ARBA" id="ARBA00023125"/>
    </source>
</evidence>
<dbReference type="SUPFAM" id="SSF46785">
    <property type="entry name" value="Winged helix' DNA-binding domain"/>
    <property type="match status" value="1"/>
</dbReference>
<dbReference type="Proteomes" id="UP000002608">
    <property type="component" value="Chromosome"/>
</dbReference>
<evidence type="ECO:0000256" key="3">
    <source>
        <dbReference type="ARBA" id="ARBA00023015"/>
    </source>
</evidence>
<reference evidence="7 8" key="1">
    <citation type="submission" date="2007-10" db="EMBL/GenBank/DDBJ databases">
        <title>Complete sequence of Shewanella pealeana ATCC 700345.</title>
        <authorList>
            <consortium name="US DOE Joint Genome Institute"/>
            <person name="Copeland A."/>
            <person name="Lucas S."/>
            <person name="Lapidus A."/>
            <person name="Barry K."/>
            <person name="Glavina del Rio T."/>
            <person name="Dalin E."/>
            <person name="Tice H."/>
            <person name="Pitluck S."/>
            <person name="Chertkov O."/>
            <person name="Brettin T."/>
            <person name="Bruce D."/>
            <person name="Detter J.C."/>
            <person name="Han C."/>
            <person name="Schmutz J."/>
            <person name="Larimer F."/>
            <person name="Land M."/>
            <person name="Hauser L."/>
            <person name="Kyrpides N."/>
            <person name="Kim E."/>
            <person name="Zhao J.-S.Z."/>
            <person name="Manno D."/>
            <person name="Hawari J."/>
            <person name="Richardson P."/>
        </authorList>
    </citation>
    <scope>NUCLEOTIDE SEQUENCE [LARGE SCALE GENOMIC DNA]</scope>
    <source>
        <strain evidence="8">ATCC 700345 / ANG-SQ1</strain>
    </source>
</reference>
<keyword evidence="3" id="KW-0805">Transcription regulation</keyword>
<dbReference type="PROSITE" id="PS50949">
    <property type="entry name" value="HTH_GNTR"/>
    <property type="match status" value="1"/>
</dbReference>
<dbReference type="GO" id="GO:0003700">
    <property type="term" value="F:DNA-binding transcription factor activity"/>
    <property type="evidence" value="ECO:0007669"/>
    <property type="project" value="InterPro"/>
</dbReference>
<dbReference type="PANTHER" id="PTHR46577">
    <property type="entry name" value="HTH-TYPE TRANSCRIPTIONAL REGULATORY PROTEIN GABR"/>
    <property type="match status" value="1"/>
</dbReference>
<dbReference type="STRING" id="398579.Spea_2527"/>
<dbReference type="AlphaFoldDB" id="A8H5L0"/>
<keyword evidence="4" id="KW-0238">DNA-binding</keyword>
<evidence type="ECO:0000313" key="8">
    <source>
        <dbReference type="Proteomes" id="UP000002608"/>
    </source>
</evidence>
<dbReference type="HOGENOM" id="CLU_017584_0_0_6"/>
<dbReference type="InterPro" id="IPR015424">
    <property type="entry name" value="PyrdxlP-dep_Trfase"/>
</dbReference>
<dbReference type="InterPro" id="IPR036388">
    <property type="entry name" value="WH-like_DNA-bd_sf"/>
</dbReference>
<keyword evidence="8" id="KW-1185">Reference proteome</keyword>
<dbReference type="SMART" id="SM00345">
    <property type="entry name" value="HTH_GNTR"/>
    <property type="match status" value="1"/>
</dbReference>
<dbReference type="eggNOG" id="COG1167">
    <property type="taxonomic scope" value="Bacteria"/>
</dbReference>
<keyword evidence="7" id="KW-0032">Aminotransferase</keyword>
<dbReference type="SUPFAM" id="SSF53383">
    <property type="entry name" value="PLP-dependent transferases"/>
    <property type="match status" value="1"/>
</dbReference>
<keyword evidence="7" id="KW-0808">Transferase</keyword>
<feature type="domain" description="HTH gntR-type" evidence="6">
    <location>
        <begin position="14"/>
        <end position="82"/>
    </location>
</feature>
<dbReference type="InterPro" id="IPR015421">
    <property type="entry name" value="PyrdxlP-dep_Trfase_major"/>
</dbReference>
<gene>
    <name evidence="7" type="ordered locus">Spea_2527</name>
</gene>
<dbReference type="GO" id="GO:0003677">
    <property type="term" value="F:DNA binding"/>
    <property type="evidence" value="ECO:0007669"/>
    <property type="project" value="UniProtKB-KW"/>
</dbReference>
<dbReference type="CDD" id="cd07377">
    <property type="entry name" value="WHTH_GntR"/>
    <property type="match status" value="1"/>
</dbReference>
<dbReference type="Gene3D" id="3.40.640.10">
    <property type="entry name" value="Type I PLP-dependent aspartate aminotransferase-like (Major domain)"/>
    <property type="match status" value="1"/>
</dbReference>
<sequence>MGTIWSPNLDSYTGAKYSRLAQAVEDGIKNGELMPNSKLPPQRLLADKLGVTVGTVTRAYALLEQRGYVQAKVGAGTYVKASDYQAANKGADFATCQQPFTNQAAILSDALNQLAKTPLRLSQLMQYHAEPLREHQLTFSQWLHRRNIPQSSEQIVFTHGAQQGIFSILNGLMQAGEMLLCESSCYPGIHVAAEQLGLKTMPVSLTNEGLDLAELADKLTQYQPKVLYLTPNNQNPTCIQYSDTQRKSIIDLARKHRVVIIEDDVNYSLPSEWHTPMWSLDQQSADNEQQQCVIYLSSLSKMFCGGLRQGFLLIPSRLIGPVKQAIYSQCWMVSPLNTELACSIIDNNDFMGQREQLIAERQKLGIAMGLRLKLTQNWRGLNGWLQLKAPLKSHHVVTALAQKGILIRNGDDFNNHDNCIRISIGDTHDDKHFIEQLSIIEASIRELSQSAYSVV</sequence>
<dbReference type="RefSeq" id="WP_012155755.1">
    <property type="nucleotide sequence ID" value="NC_009901.1"/>
</dbReference>
<evidence type="ECO:0000256" key="5">
    <source>
        <dbReference type="ARBA" id="ARBA00023163"/>
    </source>
</evidence>
<accession>A8H5L0</accession>
<name>A8H5L0_SHEPA</name>
<comment type="similarity">
    <text evidence="1">In the C-terminal section; belongs to the class-I pyridoxal-phosphate-dependent aminotransferase family.</text>
</comment>
<dbReference type="KEGG" id="spl:Spea_2527"/>
<dbReference type="InterPro" id="IPR004839">
    <property type="entry name" value="Aminotransferase_I/II_large"/>
</dbReference>
<dbReference type="Pfam" id="PF00392">
    <property type="entry name" value="GntR"/>
    <property type="match status" value="1"/>
</dbReference>
<dbReference type="Gene3D" id="1.10.10.10">
    <property type="entry name" value="Winged helix-like DNA-binding domain superfamily/Winged helix DNA-binding domain"/>
    <property type="match status" value="1"/>
</dbReference>
<evidence type="ECO:0000256" key="2">
    <source>
        <dbReference type="ARBA" id="ARBA00022898"/>
    </source>
</evidence>